<evidence type="ECO:0000313" key="4">
    <source>
        <dbReference type="Proteomes" id="UP001304125"/>
    </source>
</evidence>
<feature type="domain" description="DUF4440" evidence="1">
    <location>
        <begin position="11"/>
        <end position="110"/>
    </location>
</feature>
<keyword evidence="4" id="KW-1185">Reference proteome</keyword>
<proteinExistence type="predicted"/>
<dbReference type="Proteomes" id="UP001304125">
    <property type="component" value="Chromosome"/>
</dbReference>
<dbReference type="SUPFAM" id="SSF54427">
    <property type="entry name" value="NTF2-like"/>
    <property type="match status" value="1"/>
</dbReference>
<name>A0AA96JBH2_9MICO</name>
<dbReference type="Pfam" id="PF14534">
    <property type="entry name" value="DUF4440"/>
    <property type="match status" value="1"/>
</dbReference>
<evidence type="ECO:0000313" key="2">
    <source>
        <dbReference type="EMBL" id="WNM25534.1"/>
    </source>
</evidence>
<dbReference type="AlphaFoldDB" id="A0AA96JBH2"/>
<dbReference type="InterPro" id="IPR032710">
    <property type="entry name" value="NTF2-like_dom_sf"/>
</dbReference>
<reference evidence="3 4" key="1">
    <citation type="submission" date="2023-09" db="EMBL/GenBank/DDBJ databases">
        <title>Demequina sp. a novel bacteria isolated from Capsicum annuum.</title>
        <authorList>
            <person name="Humaira Z."/>
            <person name="Lee J."/>
            <person name="Cho D."/>
        </authorList>
    </citation>
    <scope>NUCLEOTIDE SEQUENCE</scope>
    <source>
        <strain evidence="2 4">OYTSA14</strain>
        <strain evidence="3">PMTSA13</strain>
    </source>
</reference>
<dbReference type="EMBL" id="CP134880">
    <property type="protein sequence ID" value="WNM28425.1"/>
    <property type="molecule type" value="Genomic_DNA"/>
</dbReference>
<dbReference type="EMBL" id="CP134879">
    <property type="protein sequence ID" value="WNM25534.1"/>
    <property type="molecule type" value="Genomic_DNA"/>
</dbReference>
<dbReference type="InterPro" id="IPR027843">
    <property type="entry name" value="DUF4440"/>
</dbReference>
<gene>
    <name evidence="2" type="ORF">RN606_05145</name>
    <name evidence="3" type="ORF">RN607_05330</name>
</gene>
<dbReference type="Gene3D" id="3.10.450.50">
    <property type="match status" value="1"/>
</dbReference>
<organism evidence="3">
    <name type="scientific">Demequina capsici</name>
    <dbReference type="NCBI Taxonomy" id="3075620"/>
    <lineage>
        <taxon>Bacteria</taxon>
        <taxon>Bacillati</taxon>
        <taxon>Actinomycetota</taxon>
        <taxon>Actinomycetes</taxon>
        <taxon>Micrococcales</taxon>
        <taxon>Demequinaceae</taxon>
        <taxon>Demequina</taxon>
    </lineage>
</organism>
<dbReference type="Proteomes" id="UP001303408">
    <property type="component" value="Chromosome"/>
</dbReference>
<protein>
    <submittedName>
        <fullName evidence="3">DUF4440 domain-containing protein</fullName>
    </submittedName>
</protein>
<evidence type="ECO:0000313" key="3">
    <source>
        <dbReference type="EMBL" id="WNM28425.1"/>
    </source>
</evidence>
<accession>A0AA96JBH2</accession>
<sequence length="120" mass="13641">MELSRDDALLLQAMEEAMWRPETRFDRAYMEAVLAPGFTEVGQSGRVYTRDESIDAPYQEIDVVLPLTGFRVEAVCAHGALVLYTSMPQHGTRGAAHRSSIWTLTDRWRLRYHQATAVDL</sequence>
<dbReference type="KEGG" id="dcp:RN607_05330"/>
<accession>A0AA96F961</accession>
<dbReference type="RefSeq" id="WP_313500623.1">
    <property type="nucleotide sequence ID" value="NZ_CP134879.1"/>
</dbReference>
<evidence type="ECO:0000259" key="1">
    <source>
        <dbReference type="Pfam" id="PF14534"/>
    </source>
</evidence>